<reference evidence="9" key="1">
    <citation type="journal article" date="2009" name="Environ. Microbiol.">
        <title>Contribution of mobile genetic elements to Desulfovibrio vulgaris genome plasticity.</title>
        <authorList>
            <person name="Walker C.B."/>
            <person name="Stolyar S."/>
            <person name="Chivian D."/>
            <person name="Pinel N."/>
            <person name="Gabster J.A."/>
            <person name="Dehal P.S."/>
            <person name="He Z."/>
            <person name="Yang Z.K."/>
            <person name="Yen H.C."/>
            <person name="Zhou J."/>
            <person name="Wall J.D."/>
            <person name="Hazen T.C."/>
            <person name="Arkin A.P."/>
            <person name="Stahl D.A."/>
        </authorList>
    </citation>
    <scope>NUCLEOTIDE SEQUENCE [LARGE SCALE GENOMIC DNA]</scope>
    <source>
        <strain evidence="9">DP4</strain>
    </source>
</reference>
<keyword evidence="4" id="KW-1015">Disulfide bond</keyword>
<evidence type="ECO:0000256" key="6">
    <source>
        <dbReference type="HAMAP-Rule" id="MF_00269"/>
    </source>
</evidence>
<evidence type="ECO:0000313" key="9">
    <source>
        <dbReference type="Proteomes" id="UP000009173"/>
    </source>
</evidence>
<dbReference type="KEGG" id="dvl:Dvul_1832"/>
<comment type="catalytic activity">
    <reaction evidence="6">
        <text>a hydroperoxide + [thioredoxin]-dithiol = an alcohol + [thioredoxin]-disulfide + H2O</text>
        <dbReference type="Rhea" id="RHEA:62620"/>
        <dbReference type="Rhea" id="RHEA-COMP:10698"/>
        <dbReference type="Rhea" id="RHEA-COMP:10700"/>
        <dbReference type="ChEBI" id="CHEBI:15377"/>
        <dbReference type="ChEBI" id="CHEBI:29950"/>
        <dbReference type="ChEBI" id="CHEBI:30879"/>
        <dbReference type="ChEBI" id="CHEBI:35924"/>
        <dbReference type="ChEBI" id="CHEBI:50058"/>
        <dbReference type="EC" id="1.11.1.24"/>
    </reaction>
</comment>
<dbReference type="PANTHER" id="PTHR43110">
    <property type="entry name" value="THIOL PEROXIDASE"/>
    <property type="match status" value="1"/>
</dbReference>
<dbReference type="HOGENOM" id="CLU_042529_12_0_7"/>
<comment type="function">
    <text evidence="6">Thiol-specific peroxidase that catalyzes the reduction of hydrogen peroxide and organic hydroperoxides to water and alcohols, respectively. Plays a role in cell protection against oxidative stress by detoxifying peroxides.</text>
</comment>
<comment type="caution">
    <text evidence="6">Lacks conserved residue(s) required for the propagation of feature annotation.</text>
</comment>
<keyword evidence="1 6" id="KW-0575">Peroxidase</keyword>
<dbReference type="SUPFAM" id="SSF52833">
    <property type="entry name" value="Thioredoxin-like"/>
    <property type="match status" value="1"/>
</dbReference>
<dbReference type="PROSITE" id="PS51352">
    <property type="entry name" value="THIOREDOXIN_2"/>
    <property type="match status" value="1"/>
</dbReference>
<dbReference type="GO" id="GO:0008379">
    <property type="term" value="F:thioredoxin peroxidase activity"/>
    <property type="evidence" value="ECO:0007669"/>
    <property type="project" value="UniProtKB-UniRule"/>
</dbReference>
<accession>A0A0H3A970</accession>
<proteinExistence type="inferred from homology"/>
<comment type="similarity">
    <text evidence="6">Belongs to the peroxiredoxin family. Tpx subfamily.</text>
</comment>
<evidence type="ECO:0000256" key="3">
    <source>
        <dbReference type="ARBA" id="ARBA00023002"/>
    </source>
</evidence>
<dbReference type="InterPro" id="IPR013740">
    <property type="entry name" value="Redoxin"/>
</dbReference>
<protein>
    <recommendedName>
        <fullName evidence="6">Thiol peroxidase</fullName>
        <shortName evidence="6">Tpx</shortName>
        <ecNumber evidence="6">1.11.1.24</ecNumber>
    </recommendedName>
    <alternativeName>
        <fullName evidence="6">Peroxiredoxin tpx</fullName>
        <shortName evidence="6">Prx</shortName>
    </alternativeName>
    <alternativeName>
        <fullName evidence="6">Thioredoxin peroxidase</fullName>
    </alternativeName>
    <alternativeName>
        <fullName evidence="6">Thioredoxin-dependent peroxiredoxin</fullName>
    </alternativeName>
</protein>
<dbReference type="Gene3D" id="3.40.30.10">
    <property type="entry name" value="Glutaredoxin"/>
    <property type="match status" value="1"/>
</dbReference>
<dbReference type="InterPro" id="IPR002065">
    <property type="entry name" value="TPX"/>
</dbReference>
<dbReference type="CDD" id="cd03014">
    <property type="entry name" value="PRX_Atyp2cys"/>
    <property type="match status" value="1"/>
</dbReference>
<feature type="active site" description="Cysteine sulfenic acid (-SOH) intermediate" evidence="6">
    <location>
        <position position="65"/>
    </location>
</feature>
<evidence type="ECO:0000256" key="2">
    <source>
        <dbReference type="ARBA" id="ARBA00022862"/>
    </source>
</evidence>
<keyword evidence="3 6" id="KW-0560">Oxidoreductase</keyword>
<dbReference type="InterPro" id="IPR050455">
    <property type="entry name" value="Tpx_Peroxidase_subfamily"/>
</dbReference>
<dbReference type="PANTHER" id="PTHR43110:SF1">
    <property type="entry name" value="THIOL PEROXIDASE"/>
    <property type="match status" value="1"/>
</dbReference>
<dbReference type="EC" id="1.11.1.24" evidence="6"/>
<dbReference type="InterPro" id="IPR018219">
    <property type="entry name" value="Tpx_CS"/>
</dbReference>
<dbReference type="AlphaFoldDB" id="A0A0H3A970"/>
<dbReference type="InterPro" id="IPR036249">
    <property type="entry name" value="Thioredoxin-like_sf"/>
</dbReference>
<dbReference type="EMBL" id="CP000527">
    <property type="protein sequence ID" value="ABM28849.1"/>
    <property type="molecule type" value="Genomic_DNA"/>
</dbReference>
<dbReference type="SMR" id="A0A0H3A970"/>
<gene>
    <name evidence="6" type="primary">tpx</name>
    <name evidence="8" type="ordered locus">Dvul_1832</name>
</gene>
<dbReference type="RefSeq" id="WP_010938524.1">
    <property type="nucleotide sequence ID" value="NC_008751.1"/>
</dbReference>
<sequence>MTTERTGIITFKGNGLTLLGTPAGVGDKAPSFNVLANDLSPRTLGDYKGKVVIISAVPSLDTGVCDMETRRFNQEAANLGEDVKILTVSCDLPFAQARWCGAAGVQAVETLSDHKDLSFGMAYGVVIKELRLLTRAVFVVDRNGTITHAQIVPEVTTEPDYAGAIAAAKKAI</sequence>
<dbReference type="HAMAP" id="MF_00269">
    <property type="entry name" value="Tpx"/>
    <property type="match status" value="1"/>
</dbReference>
<dbReference type="Proteomes" id="UP000009173">
    <property type="component" value="Chromosome"/>
</dbReference>
<name>A0A0H3A970_NITV4</name>
<evidence type="ECO:0000259" key="7">
    <source>
        <dbReference type="PROSITE" id="PS51352"/>
    </source>
</evidence>
<keyword evidence="5 6" id="KW-0676">Redox-active center</keyword>
<evidence type="ECO:0000256" key="5">
    <source>
        <dbReference type="ARBA" id="ARBA00023284"/>
    </source>
</evidence>
<organism evidence="8 9">
    <name type="scientific">Nitratidesulfovibrio vulgaris (strain DP4)</name>
    <name type="common">Desulfovibrio vulgaris</name>
    <dbReference type="NCBI Taxonomy" id="391774"/>
    <lineage>
        <taxon>Bacteria</taxon>
        <taxon>Pseudomonadati</taxon>
        <taxon>Thermodesulfobacteriota</taxon>
        <taxon>Desulfovibrionia</taxon>
        <taxon>Desulfovibrionales</taxon>
        <taxon>Desulfovibrionaceae</taxon>
        <taxon>Nitratidesulfovibrio</taxon>
    </lineage>
</organism>
<dbReference type="PROSITE" id="PS01265">
    <property type="entry name" value="TPX"/>
    <property type="match status" value="1"/>
</dbReference>
<dbReference type="InterPro" id="IPR013766">
    <property type="entry name" value="Thioredoxin_domain"/>
</dbReference>
<feature type="domain" description="Thioredoxin" evidence="7">
    <location>
        <begin position="23"/>
        <end position="170"/>
    </location>
</feature>
<comment type="subunit">
    <text evidence="6">Homodimer.</text>
</comment>
<dbReference type="Pfam" id="PF08534">
    <property type="entry name" value="Redoxin"/>
    <property type="match status" value="1"/>
</dbReference>
<evidence type="ECO:0000313" key="8">
    <source>
        <dbReference type="EMBL" id="ABM28849.1"/>
    </source>
</evidence>
<evidence type="ECO:0000256" key="1">
    <source>
        <dbReference type="ARBA" id="ARBA00022559"/>
    </source>
</evidence>
<keyword evidence="2 6" id="KW-0049">Antioxidant</keyword>
<evidence type="ECO:0000256" key="4">
    <source>
        <dbReference type="ARBA" id="ARBA00023157"/>
    </source>
</evidence>
<dbReference type="NCBIfam" id="NF001808">
    <property type="entry name" value="PRK00522.1"/>
    <property type="match status" value="1"/>
</dbReference>